<reference evidence="12 13" key="1">
    <citation type="submission" date="2024-08" db="EMBL/GenBank/DDBJ databases">
        <authorList>
            <person name="Cucini C."/>
            <person name="Frati F."/>
        </authorList>
    </citation>
    <scope>NUCLEOTIDE SEQUENCE [LARGE SCALE GENOMIC DNA]</scope>
</reference>
<dbReference type="PRINTS" id="PR00109">
    <property type="entry name" value="TYRKINASE"/>
</dbReference>
<evidence type="ECO:0000259" key="11">
    <source>
        <dbReference type="PROSITE" id="PS50011"/>
    </source>
</evidence>
<dbReference type="SUPFAM" id="SSF56112">
    <property type="entry name" value="Protein kinase-like (PK-like)"/>
    <property type="match status" value="1"/>
</dbReference>
<proteinExistence type="predicted"/>
<dbReference type="Gene3D" id="1.10.510.10">
    <property type="entry name" value="Transferase(Phosphotransferase) domain 1"/>
    <property type="match status" value="1"/>
</dbReference>
<name>A0ABP1Q5F7_9HEXA</name>
<accession>A0ABP1Q5F7</accession>
<dbReference type="PIRSF" id="PIRSF000615">
    <property type="entry name" value="TyrPK_CSF1-R"/>
    <property type="match status" value="1"/>
</dbReference>
<dbReference type="InterPro" id="IPR011009">
    <property type="entry name" value="Kinase-like_dom_sf"/>
</dbReference>
<keyword evidence="8" id="KW-0067">ATP-binding</keyword>
<organism evidence="12 13">
    <name type="scientific">Orchesella dallaii</name>
    <dbReference type="NCBI Taxonomy" id="48710"/>
    <lineage>
        <taxon>Eukaryota</taxon>
        <taxon>Metazoa</taxon>
        <taxon>Ecdysozoa</taxon>
        <taxon>Arthropoda</taxon>
        <taxon>Hexapoda</taxon>
        <taxon>Collembola</taxon>
        <taxon>Entomobryomorpha</taxon>
        <taxon>Entomobryoidea</taxon>
        <taxon>Orchesellidae</taxon>
        <taxon>Orchesellinae</taxon>
        <taxon>Orchesella</taxon>
    </lineage>
</organism>
<dbReference type="PANTHER" id="PTHR24416:SF600">
    <property type="entry name" value="PDGF- AND VEGF-RECEPTOR RELATED, ISOFORM J"/>
    <property type="match status" value="1"/>
</dbReference>
<evidence type="ECO:0000256" key="8">
    <source>
        <dbReference type="PROSITE-ProRule" id="PRU10141"/>
    </source>
</evidence>
<evidence type="ECO:0000256" key="2">
    <source>
        <dbReference type="ARBA" id="ARBA00022692"/>
    </source>
</evidence>
<keyword evidence="4 9" id="KW-0472">Membrane</keyword>
<gene>
    <name evidence="12" type="ORF">ODALV1_LOCUS7538</name>
</gene>
<comment type="caution">
    <text evidence="12">The sequence shown here is derived from an EMBL/GenBank/DDBJ whole genome shotgun (WGS) entry which is preliminary data.</text>
</comment>
<evidence type="ECO:0000256" key="1">
    <source>
        <dbReference type="ARBA" id="ARBA00004167"/>
    </source>
</evidence>
<evidence type="ECO:0000256" key="7">
    <source>
        <dbReference type="ARBA" id="ARBA00051243"/>
    </source>
</evidence>
<dbReference type="Pfam" id="PF07714">
    <property type="entry name" value="PK_Tyr_Ser-Thr"/>
    <property type="match status" value="1"/>
</dbReference>
<dbReference type="InterPro" id="IPR000719">
    <property type="entry name" value="Prot_kinase_dom"/>
</dbReference>
<evidence type="ECO:0000256" key="10">
    <source>
        <dbReference type="SAM" id="SignalP"/>
    </source>
</evidence>
<keyword evidence="8" id="KW-0547">Nucleotide-binding</keyword>
<keyword evidence="2 9" id="KW-0812">Transmembrane</keyword>
<keyword evidence="5" id="KW-0675">Receptor</keyword>
<dbReference type="InterPro" id="IPR017441">
    <property type="entry name" value="Protein_kinase_ATP_BS"/>
</dbReference>
<dbReference type="Gene3D" id="3.30.200.20">
    <property type="entry name" value="Phosphorylase Kinase, domain 1"/>
    <property type="match status" value="1"/>
</dbReference>
<dbReference type="PROSITE" id="PS50011">
    <property type="entry name" value="PROTEIN_KINASE_DOM"/>
    <property type="match status" value="1"/>
</dbReference>
<dbReference type="CDD" id="cd00192">
    <property type="entry name" value="PTKc"/>
    <property type="match status" value="1"/>
</dbReference>
<dbReference type="PROSITE" id="PS00107">
    <property type="entry name" value="PROTEIN_KINASE_ATP"/>
    <property type="match status" value="1"/>
</dbReference>
<feature type="chain" id="PRO_5046616244" description="Protein kinase domain-containing protein" evidence="10">
    <location>
        <begin position="32"/>
        <end position="1020"/>
    </location>
</feature>
<dbReference type="PROSITE" id="PS00109">
    <property type="entry name" value="PROTEIN_KINASE_TYR"/>
    <property type="match status" value="1"/>
</dbReference>
<dbReference type="Gene3D" id="2.60.40.10">
    <property type="entry name" value="Immunoglobulins"/>
    <property type="match status" value="1"/>
</dbReference>
<evidence type="ECO:0000256" key="6">
    <source>
        <dbReference type="ARBA" id="ARBA00023180"/>
    </source>
</evidence>
<sequence length="1020" mass="115039">MKSYHHHRALCNVLVLTVLFTTLKFIPTIRCNNLTEDNKNELFASCLRSPEAVQIECHLVKVANASCVKDLAQLQQPNIISIPQIPGNQQGEINCTSPSPIELSFGGFQLDDYVSTSYVRNAENVFNEATFVFSVSFPLSQVTSSREVIVSRYNSDQRMSFFLFRPGNKVFPSSLGNSSAQVISLEHQDKNVIIPCVSNDPSVIPILESSPQVNVTATSYQVTTGFLIGSGAVNPDGRYSCRVNASGDISKLYEESAVFQFKSRQDAIFQPQTDMVYLFANSELHISCKYGERVVLDGNFKSKPITPKTRLSTTSLLEFESEYIEKIVRVGDSGTIQCSSNDGKVLKAWKVETLDIQNNPVVQLTKVSETQISCESSQFSIDKLKLQVVFCQGISECKLNEFCFDKDKGKHCANYVEGIPCNHSTKFGAISASKHSSLCVSLPQNVSSLSQGMIRCSAGDHTYQTNYFKGFDNKLYLDWTSAPVSAMIDIFVPNVTMYPHNSYPFGCRATKFISDGKLQWVIRGKDGSEILLHKNRVQDLYGIYANDLDYKLYTVRESNIRLIYPNDYDVICMVPRWNGTAWVRHHRRINVAAKEAPVTEIVSVSVSVILLLICVVVYVMWRLKKAKDAIRCLTEKEVQEFLEGNPEALKNASDKDAHEVVDSLPYDKKFEIPREKLLIDTENCLGKGAFGTVLKGRVEGISDVVAVKTINNDCEVNRFKGFLSELKIMIYIGRHPNIVSLIGASTEKIKEKTLYIVVEFCANGSLEDYLRKNKSHVVDQRRELNSYENLTPPSVTSDISDKLTSADLIRWSYQTAVGMEYLAKKKVVHADLAARNVLIDNRGNAKITDFGLSRQLFDYAQYVKKQQEPLPWRWMAIESLQQLRFSTQSDVWAYGILLYEIFSIGDIPYPGLAWDIQFVHQLCDGLRLSKPHHATDAIYNLMLDCWQDIPENRPNFSFIAQYFRSLLETLNMDLEASKDLQPTSEISYTNALMPGYMRVSELLQVDSTDNRKSTNIYTNS</sequence>
<keyword evidence="6" id="KW-0325">Glycoprotein</keyword>
<keyword evidence="10" id="KW-0732">Signal</keyword>
<evidence type="ECO:0000256" key="4">
    <source>
        <dbReference type="ARBA" id="ARBA00023136"/>
    </source>
</evidence>
<protein>
    <recommendedName>
        <fullName evidence="11">Protein kinase domain-containing protein</fullName>
    </recommendedName>
</protein>
<feature type="domain" description="Protein kinase" evidence="11">
    <location>
        <begin position="679"/>
        <end position="967"/>
    </location>
</feature>
<evidence type="ECO:0000256" key="9">
    <source>
        <dbReference type="SAM" id="Phobius"/>
    </source>
</evidence>
<dbReference type="Proteomes" id="UP001642540">
    <property type="component" value="Unassembled WGS sequence"/>
</dbReference>
<keyword evidence="3 9" id="KW-1133">Transmembrane helix</keyword>
<keyword evidence="13" id="KW-1185">Reference proteome</keyword>
<feature type="signal peptide" evidence="10">
    <location>
        <begin position="1"/>
        <end position="31"/>
    </location>
</feature>
<comment type="subcellular location">
    <subcellularLocation>
        <location evidence="1">Membrane</location>
        <topology evidence="1">Single-pass membrane protein</topology>
    </subcellularLocation>
</comment>
<evidence type="ECO:0000313" key="13">
    <source>
        <dbReference type="Proteomes" id="UP001642540"/>
    </source>
</evidence>
<dbReference type="InterPro" id="IPR050122">
    <property type="entry name" value="RTK"/>
</dbReference>
<comment type="catalytic activity">
    <reaction evidence="7">
        <text>L-tyrosyl-[protein] + ATP = O-phospho-L-tyrosyl-[protein] + ADP + H(+)</text>
        <dbReference type="Rhea" id="RHEA:10596"/>
        <dbReference type="Rhea" id="RHEA-COMP:10136"/>
        <dbReference type="Rhea" id="RHEA-COMP:20101"/>
        <dbReference type="ChEBI" id="CHEBI:15378"/>
        <dbReference type="ChEBI" id="CHEBI:30616"/>
        <dbReference type="ChEBI" id="CHEBI:46858"/>
        <dbReference type="ChEBI" id="CHEBI:61978"/>
        <dbReference type="ChEBI" id="CHEBI:456216"/>
        <dbReference type="EC" id="2.7.10.1"/>
    </reaction>
</comment>
<feature type="transmembrane region" description="Helical" evidence="9">
    <location>
        <begin position="601"/>
        <end position="621"/>
    </location>
</feature>
<evidence type="ECO:0000313" key="12">
    <source>
        <dbReference type="EMBL" id="CAL8090050.1"/>
    </source>
</evidence>
<dbReference type="PANTHER" id="PTHR24416">
    <property type="entry name" value="TYROSINE-PROTEIN KINASE RECEPTOR"/>
    <property type="match status" value="1"/>
</dbReference>
<dbReference type="EMBL" id="CAXLJM020000024">
    <property type="protein sequence ID" value="CAL8090050.1"/>
    <property type="molecule type" value="Genomic_DNA"/>
</dbReference>
<dbReference type="InterPro" id="IPR001245">
    <property type="entry name" value="Ser-Thr/Tyr_kinase_cat_dom"/>
</dbReference>
<dbReference type="InterPro" id="IPR013783">
    <property type="entry name" value="Ig-like_fold"/>
</dbReference>
<dbReference type="InterPro" id="IPR008266">
    <property type="entry name" value="Tyr_kinase_AS"/>
</dbReference>
<evidence type="ECO:0000256" key="3">
    <source>
        <dbReference type="ARBA" id="ARBA00022989"/>
    </source>
</evidence>
<feature type="binding site" evidence="8">
    <location>
        <position position="708"/>
    </location>
    <ligand>
        <name>ATP</name>
        <dbReference type="ChEBI" id="CHEBI:30616"/>
    </ligand>
</feature>
<evidence type="ECO:0000256" key="5">
    <source>
        <dbReference type="ARBA" id="ARBA00023170"/>
    </source>
</evidence>